<feature type="binding site" evidence="9">
    <location>
        <begin position="13"/>
        <end position="18"/>
    </location>
    <ligand>
        <name>ATP</name>
        <dbReference type="ChEBI" id="CHEBI:30616"/>
    </ligand>
</feature>
<dbReference type="Pfam" id="PF13500">
    <property type="entry name" value="AAA_26"/>
    <property type="match status" value="1"/>
</dbReference>
<comment type="pathway">
    <text evidence="9">Cofactor biosynthesis; biotin biosynthesis; biotin from 7,8-diaminononanoate: step 1/2.</text>
</comment>
<dbReference type="NCBIfam" id="TIGR00347">
    <property type="entry name" value="bioD"/>
    <property type="match status" value="1"/>
</dbReference>
<dbReference type="SUPFAM" id="SSF52540">
    <property type="entry name" value="P-loop containing nucleoside triphosphate hydrolases"/>
    <property type="match status" value="1"/>
</dbReference>
<dbReference type="HAMAP" id="MF_00336">
    <property type="entry name" value="BioD"/>
    <property type="match status" value="1"/>
</dbReference>
<evidence type="ECO:0000256" key="4">
    <source>
        <dbReference type="ARBA" id="ARBA00022741"/>
    </source>
</evidence>
<proteinExistence type="inferred from homology"/>
<feature type="binding site" evidence="9">
    <location>
        <begin position="116"/>
        <end position="119"/>
    </location>
    <ligand>
        <name>ATP</name>
        <dbReference type="ChEBI" id="CHEBI:30616"/>
    </ligand>
</feature>
<comment type="similarity">
    <text evidence="9">Belongs to the dethiobiotin synthetase family.</text>
</comment>
<evidence type="ECO:0000256" key="5">
    <source>
        <dbReference type="ARBA" id="ARBA00022756"/>
    </source>
</evidence>
<dbReference type="InterPro" id="IPR027417">
    <property type="entry name" value="P-loop_NTPase"/>
</dbReference>
<dbReference type="EMBL" id="CP155571">
    <property type="protein sequence ID" value="XFO73614.1"/>
    <property type="molecule type" value="Genomic_DNA"/>
</dbReference>
<evidence type="ECO:0000256" key="1">
    <source>
        <dbReference type="ARBA" id="ARBA00022490"/>
    </source>
</evidence>
<evidence type="ECO:0000256" key="7">
    <source>
        <dbReference type="ARBA" id="ARBA00022842"/>
    </source>
</evidence>
<keyword evidence="1 9" id="KW-0963">Cytoplasm</keyword>
<protein>
    <recommendedName>
        <fullName evidence="9">ATP-dependent dethiobiotin synthetase BioD</fullName>
        <ecNumber evidence="9">6.3.3.3</ecNumber>
    </recommendedName>
    <alternativeName>
        <fullName evidence="9">DTB synthetase</fullName>
        <shortName evidence="9">DTBS</shortName>
    </alternativeName>
    <alternativeName>
        <fullName evidence="9">Dethiobiotin synthase</fullName>
    </alternativeName>
</protein>
<keyword evidence="4 9" id="KW-0547">Nucleotide-binding</keyword>
<feature type="binding site" evidence="9">
    <location>
        <begin position="179"/>
        <end position="180"/>
    </location>
    <ligand>
        <name>ATP</name>
        <dbReference type="ChEBI" id="CHEBI:30616"/>
    </ligand>
</feature>
<keyword evidence="5 9" id="KW-0093">Biotin biosynthesis</keyword>
<dbReference type="Gene3D" id="3.40.50.300">
    <property type="entry name" value="P-loop containing nucleotide triphosphate hydrolases"/>
    <property type="match status" value="1"/>
</dbReference>
<accession>A0ABZ3J5F5</accession>
<feature type="binding site" evidence="9">
    <location>
        <position position="116"/>
    </location>
    <ligand>
        <name>Mg(2+)</name>
        <dbReference type="ChEBI" id="CHEBI:18420"/>
    </ligand>
</feature>
<dbReference type="InterPro" id="IPR004472">
    <property type="entry name" value="DTB_synth_BioD"/>
</dbReference>
<comment type="catalytic activity">
    <reaction evidence="8">
        <text>(7R,8S)-8-amino-7-(carboxyamino)nonanoate + ATP = (4R,5S)-dethiobiotin + ADP + phosphate + H(+)</text>
        <dbReference type="Rhea" id="RHEA:63684"/>
        <dbReference type="ChEBI" id="CHEBI:15378"/>
        <dbReference type="ChEBI" id="CHEBI:30616"/>
        <dbReference type="ChEBI" id="CHEBI:43474"/>
        <dbReference type="ChEBI" id="CHEBI:149470"/>
        <dbReference type="ChEBI" id="CHEBI:149473"/>
        <dbReference type="ChEBI" id="CHEBI:456216"/>
    </reaction>
</comment>
<keyword evidence="3 9" id="KW-0479">Metal-binding</keyword>
<dbReference type="GO" id="GO:0004141">
    <property type="term" value="F:dethiobiotin synthase activity"/>
    <property type="evidence" value="ECO:0007669"/>
    <property type="project" value="UniProtKB-EC"/>
</dbReference>
<keyword evidence="2 9" id="KW-0436">Ligase</keyword>
<evidence type="ECO:0000256" key="2">
    <source>
        <dbReference type="ARBA" id="ARBA00022598"/>
    </source>
</evidence>
<comment type="caution">
    <text evidence="9">Lacks conserved residue(s) required for the propagation of feature annotation.</text>
</comment>
<evidence type="ECO:0000313" key="11">
    <source>
        <dbReference type="Proteomes" id="UP000216052"/>
    </source>
</evidence>
<dbReference type="RefSeq" id="WP_093795954.1">
    <property type="nucleotide sequence ID" value="NZ_CP155571.1"/>
</dbReference>
<keyword evidence="11" id="KW-1185">Reference proteome</keyword>
<organism evidence="10 11">
    <name type="scientific">Sporomusa acidovorans (strain ATCC 49682 / DSM 3132 / Mol)</name>
    <dbReference type="NCBI Taxonomy" id="1123286"/>
    <lineage>
        <taxon>Bacteria</taxon>
        <taxon>Bacillati</taxon>
        <taxon>Bacillota</taxon>
        <taxon>Negativicutes</taxon>
        <taxon>Selenomonadales</taxon>
        <taxon>Sporomusaceae</taxon>
        <taxon>Sporomusa</taxon>
    </lineage>
</organism>
<evidence type="ECO:0000256" key="6">
    <source>
        <dbReference type="ARBA" id="ARBA00022840"/>
    </source>
</evidence>
<dbReference type="PIRSF" id="PIRSF006755">
    <property type="entry name" value="DTB_synth"/>
    <property type="match status" value="1"/>
</dbReference>
<evidence type="ECO:0000256" key="3">
    <source>
        <dbReference type="ARBA" id="ARBA00022723"/>
    </source>
</evidence>
<feature type="binding site" evidence="9">
    <location>
        <position position="55"/>
    </location>
    <ligand>
        <name>ATP</name>
        <dbReference type="ChEBI" id="CHEBI:30616"/>
    </ligand>
</feature>
<feature type="binding site" evidence="9">
    <location>
        <position position="17"/>
    </location>
    <ligand>
        <name>Mg(2+)</name>
        <dbReference type="ChEBI" id="CHEBI:18420"/>
    </ligand>
</feature>
<dbReference type="EC" id="6.3.3.3" evidence="9"/>
<reference evidence="10" key="1">
    <citation type="submission" date="2024-05" db="EMBL/GenBank/DDBJ databases">
        <title>Isolation and characterization of Sporomusa carbonis sp. nov., a carboxydotrophic hydrogenogen in the genus of Sporomusa isolated from a charcoal burning pile.</title>
        <authorList>
            <person name="Boeer T."/>
            <person name="Rosenbaum F."/>
            <person name="Eysell L."/>
            <person name="Mueller V."/>
            <person name="Daniel R."/>
            <person name="Poehlein A."/>
        </authorList>
    </citation>
    <scope>NUCLEOTIDE SEQUENCE [LARGE SCALE GENOMIC DNA]</scope>
    <source>
        <strain evidence="10">DSM 3132</strain>
    </source>
</reference>
<name>A0ABZ3J5F5_SPOA4</name>
<evidence type="ECO:0000256" key="9">
    <source>
        <dbReference type="HAMAP-Rule" id="MF_00336"/>
    </source>
</evidence>
<keyword evidence="6 9" id="KW-0067">ATP-binding</keyword>
<feature type="binding site" evidence="9">
    <location>
        <position position="55"/>
    </location>
    <ligand>
        <name>Mg(2+)</name>
        <dbReference type="ChEBI" id="CHEBI:18420"/>
    </ligand>
</feature>
<comment type="subunit">
    <text evidence="9">Homodimer.</text>
</comment>
<feature type="binding site" evidence="9">
    <location>
        <position position="42"/>
    </location>
    <ligand>
        <name>substrate</name>
    </ligand>
</feature>
<gene>
    <name evidence="10" type="primary">bioD1</name>
    <name evidence="9" type="synonym">bioD</name>
    <name evidence="10" type="ORF">SPACI_037210</name>
</gene>
<feature type="active site" evidence="9">
    <location>
        <position position="38"/>
    </location>
</feature>
<comment type="catalytic activity">
    <reaction evidence="9">
        <text>(7R,8S)-7,8-diammoniononanoate + CO2 + ATP = (4R,5S)-dethiobiotin + ADP + phosphate + 3 H(+)</text>
        <dbReference type="Rhea" id="RHEA:15805"/>
        <dbReference type="ChEBI" id="CHEBI:15378"/>
        <dbReference type="ChEBI" id="CHEBI:16526"/>
        <dbReference type="ChEBI" id="CHEBI:30616"/>
        <dbReference type="ChEBI" id="CHEBI:43474"/>
        <dbReference type="ChEBI" id="CHEBI:149469"/>
        <dbReference type="ChEBI" id="CHEBI:149473"/>
        <dbReference type="ChEBI" id="CHEBI:456216"/>
        <dbReference type="EC" id="6.3.3.3"/>
    </reaction>
</comment>
<sequence>MSKGIFITGTGTDVGKTYVTGLIVKKLRASGLNAGYYKPALSGAEWIDGELVPGDCQFVTHTAGLNIAPAKLTSYMYKTAVSPHLAAQLDRRPIEAETILADFSKFTRCHDYLTVEGCGGIICPLRLDDTVLIQTDVIKLLKLDLLIVAPSGLGAINSAVLTAHYAQSLGLTVKGFILNHYDRTNFLHQDNKKVITQLTKLPVVACVTSQAADLAIDTAVLCGLYKEV</sequence>
<evidence type="ECO:0000256" key="8">
    <source>
        <dbReference type="ARBA" id="ARBA00047386"/>
    </source>
</evidence>
<dbReference type="Proteomes" id="UP000216052">
    <property type="component" value="Chromosome"/>
</dbReference>
<comment type="function">
    <text evidence="9">Catalyzes a mechanistically unusual reaction, the ATP-dependent insertion of CO2 between the N7 and N8 nitrogen atoms of 7,8-diaminopelargonic acid (DAPA, also called 7,8-diammoniononanoate) to form a ureido ring.</text>
</comment>
<dbReference type="PANTHER" id="PTHR43210:SF2">
    <property type="entry name" value="ATP-DEPENDENT DETHIOBIOTIN SYNTHETASE BIOD 2"/>
    <property type="match status" value="1"/>
</dbReference>
<comment type="cofactor">
    <cofactor evidence="9">
        <name>Mg(2+)</name>
        <dbReference type="ChEBI" id="CHEBI:18420"/>
    </cofactor>
</comment>
<dbReference type="CDD" id="cd03109">
    <property type="entry name" value="DTBS"/>
    <property type="match status" value="1"/>
</dbReference>
<evidence type="ECO:0000313" key="10">
    <source>
        <dbReference type="EMBL" id="XFO73614.1"/>
    </source>
</evidence>
<dbReference type="PANTHER" id="PTHR43210">
    <property type="entry name" value="DETHIOBIOTIN SYNTHETASE"/>
    <property type="match status" value="1"/>
</dbReference>
<comment type="subcellular location">
    <subcellularLocation>
        <location evidence="9">Cytoplasm</location>
    </subcellularLocation>
</comment>
<keyword evidence="7 9" id="KW-0460">Magnesium</keyword>